<feature type="compositionally biased region" description="Low complexity" evidence="2">
    <location>
        <begin position="122"/>
        <end position="133"/>
    </location>
</feature>
<feature type="region of interest" description="Disordered" evidence="2">
    <location>
        <begin position="480"/>
        <end position="501"/>
    </location>
</feature>
<feature type="compositionally biased region" description="Polar residues" evidence="2">
    <location>
        <begin position="951"/>
        <end position="973"/>
    </location>
</feature>
<protein>
    <recommendedName>
        <fullName evidence="6">Ubiquitination network signaling protein</fullName>
    </recommendedName>
</protein>
<feature type="region of interest" description="Disordered" evidence="2">
    <location>
        <begin position="523"/>
        <end position="542"/>
    </location>
</feature>
<evidence type="ECO:0000256" key="3">
    <source>
        <dbReference type="SAM" id="Phobius"/>
    </source>
</evidence>
<feature type="region of interest" description="Disordered" evidence="2">
    <location>
        <begin position="620"/>
        <end position="642"/>
    </location>
</feature>
<feature type="transmembrane region" description="Helical" evidence="3">
    <location>
        <begin position="184"/>
        <end position="211"/>
    </location>
</feature>
<keyword evidence="3" id="KW-1133">Transmembrane helix</keyword>
<feature type="compositionally biased region" description="Low complexity" evidence="2">
    <location>
        <begin position="984"/>
        <end position="995"/>
    </location>
</feature>
<feature type="region of interest" description="Disordered" evidence="2">
    <location>
        <begin position="385"/>
        <end position="452"/>
    </location>
</feature>
<sequence>MPRASGSGKRQPGAGAANHRESRHDNGLVGPGTGRRVSAGKSHGHLNGSARPPDSPHSPLPSASASASTPTSMPPPPNRAPNIRKRPDDAAVAAPATASSHSSGLDCPSGDASRRDSFGTYSEASSESCHSSMGANANANAGLVDGGHRQIDVNAMKNADVHRDSGPLELAATVVRSLPIQDTLAILIILMHIPYMSLTLVYACFASLTFVPPVASRAGWNINFGDILDSNSHTPSLATVMCMDFFFFLIWVFLWPPIQDSMLEFAKAVIAVTLGGGTSTKHGTSRGVTVCFTWVLLHKLIRASKGYWPRLGRHLPDAWRLHAVFSNALPTATITTTNTASAAMSAPYDKRDTHSWIQSILAIHILTQGIVRYIREWYLRRERSHAAVRTTDPETDKSASTGPNTGGPNTTTGTPVGDSSHDSNPNAPDAEAGPPASSHPVAMTKKKKKQSAQVRLQQPLWAALASTKIVAMKEIELSSWGSGSSDKRDIHNSGNTPSFDRQPKQIWISYIGSDEVCFGTSQFPEPDEEPIRSSKASSSQAIRPMGVDTSKPFYVRINNAFWQPTRIFAVDESEEGGPRGPRWTGDIYGLRPASKYVCDFVDVRTDQVLFTTSIRTVKEPLRDHDASQPGLPNGQQPLRPDSPAMTLRTSIAAAEAKLADEKNRLKTWRKEWKFRTNTLKKDNELTDNQLSSAGNSDEKYKQKIRQQETQKAQAERDTQRLAEQLKHCETTPELTEGKKEAERAFSAEKKMFDAAQKELREHKSQLEGEVKAKEVEKSNLNTRRNKVATRIAKVENEIVNIADANTRGLDEAERRRQERTTWLEQMAAIEHNYLERLGQVIAANTGRREHLRSLQTQRQAMQSFLGPANGMGLDVNPGMAPEAGHGSFQRPNPWNPTPIGPTHYPASPWATTSSDMHPSVPASSRPSNTTAWHPPPAAPTFDTRGPRARGRSSSMLSDISGFTQASDDVSRSTAAAVRYRPQLASGRRNGASGSSGSSGGGSMGDPTSPA</sequence>
<feature type="compositionally biased region" description="Low complexity" evidence="2">
    <location>
        <begin position="60"/>
        <end position="71"/>
    </location>
</feature>
<keyword evidence="3" id="KW-0472">Membrane</keyword>
<feature type="compositionally biased region" description="Polar residues" evidence="2">
    <location>
        <begin position="909"/>
        <end position="928"/>
    </location>
</feature>
<name>A0A8H4PQN3_9HYPO</name>
<organism evidence="4 5">
    <name type="scientific">Ophiocordyceps sinensis</name>
    <dbReference type="NCBI Taxonomy" id="72228"/>
    <lineage>
        <taxon>Eukaryota</taxon>
        <taxon>Fungi</taxon>
        <taxon>Dikarya</taxon>
        <taxon>Ascomycota</taxon>
        <taxon>Pezizomycotina</taxon>
        <taxon>Sordariomycetes</taxon>
        <taxon>Hypocreomycetidae</taxon>
        <taxon>Hypocreales</taxon>
        <taxon>Ophiocordycipitaceae</taxon>
        <taxon>Ophiocordyceps</taxon>
    </lineage>
</organism>
<evidence type="ECO:0000313" key="4">
    <source>
        <dbReference type="EMBL" id="KAF4508705.1"/>
    </source>
</evidence>
<dbReference type="AlphaFoldDB" id="A0A8H4PQN3"/>
<feature type="compositionally biased region" description="Basic and acidic residues" evidence="2">
    <location>
        <begin position="385"/>
        <end position="397"/>
    </location>
</feature>
<feature type="compositionally biased region" description="Low complexity" evidence="2">
    <location>
        <begin position="90"/>
        <end position="103"/>
    </location>
</feature>
<evidence type="ECO:0000313" key="5">
    <source>
        <dbReference type="Proteomes" id="UP000557566"/>
    </source>
</evidence>
<feature type="transmembrane region" description="Helical" evidence="3">
    <location>
        <begin position="236"/>
        <end position="255"/>
    </location>
</feature>
<feature type="coiled-coil region" evidence="1">
    <location>
        <begin position="644"/>
        <end position="671"/>
    </location>
</feature>
<feature type="compositionally biased region" description="Low complexity" evidence="2">
    <location>
        <begin position="401"/>
        <end position="415"/>
    </location>
</feature>
<feature type="compositionally biased region" description="Polar residues" evidence="2">
    <location>
        <begin position="686"/>
        <end position="695"/>
    </location>
</feature>
<feature type="compositionally biased region" description="Basic and acidic residues" evidence="2">
    <location>
        <begin position="696"/>
        <end position="712"/>
    </location>
</feature>
<proteinExistence type="predicted"/>
<feature type="region of interest" description="Disordered" evidence="2">
    <location>
        <begin position="865"/>
        <end position="1010"/>
    </location>
</feature>
<evidence type="ECO:0000256" key="2">
    <source>
        <dbReference type="SAM" id="MobiDB-lite"/>
    </source>
</evidence>
<reference evidence="4 5" key="1">
    <citation type="journal article" date="2020" name="Genome Biol. Evol.">
        <title>A new high-quality draft genome assembly of the Chinese cordyceps Ophiocordyceps sinensis.</title>
        <authorList>
            <person name="Shu R."/>
            <person name="Zhang J."/>
            <person name="Meng Q."/>
            <person name="Zhang H."/>
            <person name="Zhou G."/>
            <person name="Li M."/>
            <person name="Wu P."/>
            <person name="Zhao Y."/>
            <person name="Chen C."/>
            <person name="Qin Q."/>
        </authorList>
    </citation>
    <scope>NUCLEOTIDE SEQUENCE [LARGE SCALE GENOMIC DNA]</scope>
    <source>
        <strain evidence="4 5">IOZ07</strain>
    </source>
</reference>
<comment type="caution">
    <text evidence="4">The sequence shown here is derived from an EMBL/GenBank/DDBJ whole genome shotgun (WGS) entry which is preliminary data.</text>
</comment>
<keyword evidence="5" id="KW-1185">Reference proteome</keyword>
<gene>
    <name evidence="4" type="ORF">G6O67_005050</name>
</gene>
<evidence type="ECO:0008006" key="6">
    <source>
        <dbReference type="Google" id="ProtNLM"/>
    </source>
</evidence>
<keyword evidence="1" id="KW-0175">Coiled coil</keyword>
<feature type="region of interest" description="Disordered" evidence="2">
    <location>
        <begin position="1"/>
        <end position="133"/>
    </location>
</feature>
<accession>A0A8H4PQN3</accession>
<dbReference type="OrthoDB" id="4158994at2759"/>
<feature type="region of interest" description="Disordered" evidence="2">
    <location>
        <begin position="685"/>
        <end position="712"/>
    </location>
</feature>
<dbReference type="Proteomes" id="UP000557566">
    <property type="component" value="Unassembled WGS sequence"/>
</dbReference>
<evidence type="ECO:0000256" key="1">
    <source>
        <dbReference type="SAM" id="Coils"/>
    </source>
</evidence>
<keyword evidence="3" id="KW-0812">Transmembrane</keyword>
<dbReference type="EMBL" id="JAAVMX010000005">
    <property type="protein sequence ID" value="KAF4508705.1"/>
    <property type="molecule type" value="Genomic_DNA"/>
</dbReference>